<dbReference type="STRING" id="6669.E9HJC3"/>
<feature type="domain" description="Endonuclease/exonuclease/phosphatase" evidence="1">
    <location>
        <begin position="40"/>
        <end position="128"/>
    </location>
</feature>
<dbReference type="InterPro" id="IPR036691">
    <property type="entry name" value="Endo/exonu/phosph_ase_sf"/>
</dbReference>
<protein>
    <recommendedName>
        <fullName evidence="1">Endonuclease/exonuclease/phosphatase domain-containing protein</fullName>
    </recommendedName>
</protein>
<keyword evidence="3" id="KW-1185">Reference proteome</keyword>
<dbReference type="Pfam" id="PF03372">
    <property type="entry name" value="Exo_endo_phos"/>
    <property type="match status" value="1"/>
</dbReference>
<dbReference type="EMBL" id="GL732661">
    <property type="protein sequence ID" value="EFX68170.1"/>
    <property type="molecule type" value="Genomic_DNA"/>
</dbReference>
<sequence length="167" mass="18305">MAINFPWTLLIWDQTTSSPKHKDSPKYLRHDGPRLMKCIQINLRHSKIASAALAQVLLDLNFDVALIQEPYAYSATVPVLANIPSGFSLFHKLTDDHAYGTAILVRDSFSHSATLSSTGPPNLSTCVRVSTRSGSLCLCSAYLRPSLTDFSHTVLAILDSFATPLCQ</sequence>
<gene>
    <name evidence="2" type="ORF">DAPPUDRAFT_260513</name>
</gene>
<name>E9HJC3_DAPPU</name>
<dbReference type="PANTHER" id="PTHR33273">
    <property type="entry name" value="DOMAIN-CONTAINING PROTEIN, PUTATIVE-RELATED"/>
    <property type="match status" value="1"/>
</dbReference>
<dbReference type="PANTHER" id="PTHR33273:SF2">
    <property type="entry name" value="ENDONUCLEASE_EXONUCLEASE_PHOSPHATASE DOMAIN-CONTAINING PROTEIN"/>
    <property type="match status" value="1"/>
</dbReference>
<dbReference type="AlphaFoldDB" id="E9HJC3"/>
<reference evidence="2 3" key="1">
    <citation type="journal article" date="2011" name="Science">
        <title>The ecoresponsive genome of Daphnia pulex.</title>
        <authorList>
            <person name="Colbourne J.K."/>
            <person name="Pfrender M.E."/>
            <person name="Gilbert D."/>
            <person name="Thomas W.K."/>
            <person name="Tucker A."/>
            <person name="Oakley T.H."/>
            <person name="Tokishita S."/>
            <person name="Aerts A."/>
            <person name="Arnold G.J."/>
            <person name="Basu M.K."/>
            <person name="Bauer D.J."/>
            <person name="Caceres C.E."/>
            <person name="Carmel L."/>
            <person name="Casola C."/>
            <person name="Choi J.H."/>
            <person name="Detter J.C."/>
            <person name="Dong Q."/>
            <person name="Dusheyko S."/>
            <person name="Eads B.D."/>
            <person name="Frohlich T."/>
            <person name="Geiler-Samerotte K.A."/>
            <person name="Gerlach D."/>
            <person name="Hatcher P."/>
            <person name="Jogdeo S."/>
            <person name="Krijgsveld J."/>
            <person name="Kriventseva E.V."/>
            <person name="Kultz D."/>
            <person name="Laforsch C."/>
            <person name="Lindquist E."/>
            <person name="Lopez J."/>
            <person name="Manak J.R."/>
            <person name="Muller J."/>
            <person name="Pangilinan J."/>
            <person name="Patwardhan R.P."/>
            <person name="Pitluck S."/>
            <person name="Pritham E.J."/>
            <person name="Rechtsteiner A."/>
            <person name="Rho M."/>
            <person name="Rogozin I.B."/>
            <person name="Sakarya O."/>
            <person name="Salamov A."/>
            <person name="Schaack S."/>
            <person name="Shapiro H."/>
            <person name="Shiga Y."/>
            <person name="Skalitzky C."/>
            <person name="Smith Z."/>
            <person name="Souvorov A."/>
            <person name="Sung W."/>
            <person name="Tang Z."/>
            <person name="Tsuchiya D."/>
            <person name="Tu H."/>
            <person name="Vos H."/>
            <person name="Wang M."/>
            <person name="Wolf Y.I."/>
            <person name="Yamagata H."/>
            <person name="Yamada T."/>
            <person name="Ye Y."/>
            <person name="Shaw J.R."/>
            <person name="Andrews J."/>
            <person name="Crease T.J."/>
            <person name="Tang H."/>
            <person name="Lucas S.M."/>
            <person name="Robertson H.M."/>
            <person name="Bork P."/>
            <person name="Koonin E.V."/>
            <person name="Zdobnov E.M."/>
            <person name="Grigoriev I.V."/>
            <person name="Lynch M."/>
            <person name="Boore J.L."/>
        </authorList>
    </citation>
    <scope>NUCLEOTIDE SEQUENCE [LARGE SCALE GENOMIC DNA]</scope>
</reference>
<evidence type="ECO:0000259" key="1">
    <source>
        <dbReference type="Pfam" id="PF03372"/>
    </source>
</evidence>
<dbReference type="OrthoDB" id="6780406at2759"/>
<dbReference type="InterPro" id="IPR005135">
    <property type="entry name" value="Endo/exonuclease/phosphatase"/>
</dbReference>
<proteinExistence type="predicted"/>
<dbReference type="Gene3D" id="3.60.10.10">
    <property type="entry name" value="Endonuclease/exonuclease/phosphatase"/>
    <property type="match status" value="1"/>
</dbReference>
<dbReference type="HOGENOM" id="CLU_1596189_0_0_1"/>
<dbReference type="InParanoid" id="E9HJC3"/>
<accession>E9HJC3</accession>
<evidence type="ECO:0000313" key="2">
    <source>
        <dbReference type="EMBL" id="EFX68170.1"/>
    </source>
</evidence>
<evidence type="ECO:0000313" key="3">
    <source>
        <dbReference type="Proteomes" id="UP000000305"/>
    </source>
</evidence>
<dbReference type="KEGG" id="dpx:DAPPUDRAFT_260513"/>
<dbReference type="PhylomeDB" id="E9HJC3"/>
<dbReference type="SUPFAM" id="SSF56219">
    <property type="entry name" value="DNase I-like"/>
    <property type="match status" value="1"/>
</dbReference>
<dbReference type="Proteomes" id="UP000000305">
    <property type="component" value="Unassembled WGS sequence"/>
</dbReference>
<organism evidence="2 3">
    <name type="scientific">Daphnia pulex</name>
    <name type="common">Water flea</name>
    <dbReference type="NCBI Taxonomy" id="6669"/>
    <lineage>
        <taxon>Eukaryota</taxon>
        <taxon>Metazoa</taxon>
        <taxon>Ecdysozoa</taxon>
        <taxon>Arthropoda</taxon>
        <taxon>Crustacea</taxon>
        <taxon>Branchiopoda</taxon>
        <taxon>Diplostraca</taxon>
        <taxon>Cladocera</taxon>
        <taxon>Anomopoda</taxon>
        <taxon>Daphniidae</taxon>
        <taxon>Daphnia</taxon>
    </lineage>
</organism>
<dbReference type="GO" id="GO:0003824">
    <property type="term" value="F:catalytic activity"/>
    <property type="evidence" value="ECO:0007669"/>
    <property type="project" value="InterPro"/>
</dbReference>